<feature type="compositionally biased region" description="Basic and acidic residues" evidence="1">
    <location>
        <begin position="75"/>
        <end position="85"/>
    </location>
</feature>
<organism evidence="3 4">
    <name type="scientific">Candidatus Abawacabacteria bacterium RBG_16_42_10</name>
    <dbReference type="NCBI Taxonomy" id="1817814"/>
    <lineage>
        <taxon>Bacteria</taxon>
        <taxon>Candidatus Abawacaibacteriota</taxon>
    </lineage>
</organism>
<proteinExistence type="predicted"/>
<reference evidence="3 4" key="1">
    <citation type="journal article" date="2016" name="Nat. Commun.">
        <title>Thousands of microbial genomes shed light on interconnected biogeochemical processes in an aquifer system.</title>
        <authorList>
            <person name="Anantharaman K."/>
            <person name="Brown C.T."/>
            <person name="Hug L.A."/>
            <person name="Sharon I."/>
            <person name="Castelle C.J."/>
            <person name="Probst A.J."/>
            <person name="Thomas B.C."/>
            <person name="Singh A."/>
            <person name="Wilkins M.J."/>
            <person name="Karaoz U."/>
            <person name="Brodie E.L."/>
            <person name="Williams K.H."/>
            <person name="Hubbard S.S."/>
            <person name="Banfield J.F."/>
        </authorList>
    </citation>
    <scope>NUCLEOTIDE SEQUENCE [LARGE SCALE GENOMIC DNA]</scope>
</reference>
<evidence type="ECO:0000313" key="3">
    <source>
        <dbReference type="EMBL" id="OGC82449.1"/>
    </source>
</evidence>
<keyword evidence="2" id="KW-0732">Signal</keyword>
<evidence type="ECO:0000256" key="1">
    <source>
        <dbReference type="SAM" id="MobiDB-lite"/>
    </source>
</evidence>
<protein>
    <recommendedName>
        <fullName evidence="5">DUF5667 domain-containing protein</fullName>
    </recommendedName>
</protein>
<sequence length="227" mass="24551">MSWKNFFIIACVLSLGNFFVYAQTPTGLPTGTPTGSPTGTPEGLLPDPSEYNRVPDEALNAINNVSPQQVSELPESVRQDLARRQQEAMDDLREETLRNTGSAAASGTLPTGDSSSSSSSASSSSSSSSSSSTSSSGNGASFDPLMVATMYIADDNNIRQSNIADTLDMATKFEMQLWRQYYNTIAEDVSDIYDVYGDISDAFDDYSDELSTMLNRLPHTVSNCQRQ</sequence>
<feature type="region of interest" description="Disordered" evidence="1">
    <location>
        <begin position="98"/>
        <end position="140"/>
    </location>
</feature>
<name>A0A1F4XLA9_9BACT</name>
<feature type="compositionally biased region" description="Low complexity" evidence="1">
    <location>
        <begin position="114"/>
        <end position="136"/>
    </location>
</feature>
<feature type="chain" id="PRO_5009515367" description="DUF5667 domain-containing protein" evidence="2">
    <location>
        <begin position="23"/>
        <end position="227"/>
    </location>
</feature>
<feature type="compositionally biased region" description="Low complexity" evidence="1">
    <location>
        <begin position="29"/>
        <end position="46"/>
    </location>
</feature>
<dbReference type="Proteomes" id="UP000177614">
    <property type="component" value="Unassembled WGS sequence"/>
</dbReference>
<feature type="compositionally biased region" description="Polar residues" evidence="1">
    <location>
        <begin position="61"/>
        <end position="71"/>
    </location>
</feature>
<dbReference type="AlphaFoldDB" id="A0A1F4XLA9"/>
<feature type="compositionally biased region" description="Polar residues" evidence="1">
    <location>
        <begin position="98"/>
        <end position="113"/>
    </location>
</feature>
<accession>A0A1F4XLA9</accession>
<evidence type="ECO:0000256" key="2">
    <source>
        <dbReference type="SAM" id="SignalP"/>
    </source>
</evidence>
<dbReference type="STRING" id="1817814.A2V81_00065"/>
<dbReference type="EMBL" id="MEWR01000006">
    <property type="protein sequence ID" value="OGC82449.1"/>
    <property type="molecule type" value="Genomic_DNA"/>
</dbReference>
<comment type="caution">
    <text evidence="3">The sequence shown here is derived from an EMBL/GenBank/DDBJ whole genome shotgun (WGS) entry which is preliminary data.</text>
</comment>
<feature type="signal peptide" evidence="2">
    <location>
        <begin position="1"/>
        <end position="22"/>
    </location>
</feature>
<gene>
    <name evidence="3" type="ORF">A2V81_00065</name>
</gene>
<evidence type="ECO:0008006" key="5">
    <source>
        <dbReference type="Google" id="ProtNLM"/>
    </source>
</evidence>
<evidence type="ECO:0000313" key="4">
    <source>
        <dbReference type="Proteomes" id="UP000177614"/>
    </source>
</evidence>
<feature type="region of interest" description="Disordered" evidence="1">
    <location>
        <begin position="29"/>
        <end position="85"/>
    </location>
</feature>